<feature type="chain" id="PRO_5038494214" evidence="1">
    <location>
        <begin position="26"/>
        <end position="188"/>
    </location>
</feature>
<dbReference type="NCBIfam" id="NF038126">
    <property type="entry name" value="PEP_CTERM_FxDxF"/>
    <property type="match status" value="1"/>
</dbReference>
<reference evidence="3" key="1">
    <citation type="submission" date="2020-10" db="EMBL/GenBank/DDBJ databases">
        <title>Connecting structure to function with the recovery of over 1000 high-quality activated sludge metagenome-assembled genomes encoding full-length rRNA genes using long-read sequencing.</title>
        <authorList>
            <person name="Singleton C.M."/>
            <person name="Petriglieri F."/>
            <person name="Kristensen J.M."/>
            <person name="Kirkegaard R.H."/>
            <person name="Michaelsen T.Y."/>
            <person name="Andersen M.H."/>
            <person name="Karst S.M."/>
            <person name="Dueholm M.S."/>
            <person name="Nielsen P.H."/>
            <person name="Albertsen M."/>
        </authorList>
    </citation>
    <scope>NUCLEOTIDE SEQUENCE</scope>
    <source>
        <strain evidence="3">EsbW_18-Q3-R4-48_MAXAC.044</strain>
    </source>
</reference>
<evidence type="ECO:0000313" key="4">
    <source>
        <dbReference type="Proteomes" id="UP000886602"/>
    </source>
</evidence>
<feature type="domain" description="Ice-binding protein C-terminal" evidence="2">
    <location>
        <begin position="158"/>
        <end position="182"/>
    </location>
</feature>
<keyword evidence="1" id="KW-0732">Signal</keyword>
<dbReference type="NCBIfam" id="TIGR02595">
    <property type="entry name" value="PEP_CTERM"/>
    <property type="match status" value="1"/>
</dbReference>
<organism evidence="3 4">
    <name type="scientific">Candidatus Propionivibrio dominans</name>
    <dbReference type="NCBI Taxonomy" id="2954373"/>
    <lineage>
        <taxon>Bacteria</taxon>
        <taxon>Pseudomonadati</taxon>
        <taxon>Pseudomonadota</taxon>
        <taxon>Betaproteobacteria</taxon>
        <taxon>Rhodocyclales</taxon>
        <taxon>Rhodocyclaceae</taxon>
        <taxon>Propionivibrio</taxon>
    </lineage>
</organism>
<protein>
    <submittedName>
        <fullName evidence="3">PEP-CTERM sorting domain-containing protein</fullName>
    </submittedName>
</protein>
<dbReference type="InterPro" id="IPR013424">
    <property type="entry name" value="Ice-binding_C"/>
</dbReference>
<comment type="caution">
    <text evidence="3">The sequence shown here is derived from an EMBL/GenBank/DDBJ whole genome shotgun (WGS) entry which is preliminary data.</text>
</comment>
<dbReference type="AlphaFoldDB" id="A0A9D7F994"/>
<dbReference type="EMBL" id="JADJNC010000031">
    <property type="protein sequence ID" value="MBK7424479.1"/>
    <property type="molecule type" value="Genomic_DNA"/>
</dbReference>
<dbReference type="Pfam" id="PF07589">
    <property type="entry name" value="PEP-CTERM"/>
    <property type="match status" value="1"/>
</dbReference>
<evidence type="ECO:0000256" key="1">
    <source>
        <dbReference type="SAM" id="SignalP"/>
    </source>
</evidence>
<gene>
    <name evidence="3" type="ORF">IPJ48_16135</name>
</gene>
<evidence type="ECO:0000259" key="2">
    <source>
        <dbReference type="Pfam" id="PF07589"/>
    </source>
</evidence>
<feature type="signal peptide" evidence="1">
    <location>
        <begin position="1"/>
        <end position="25"/>
    </location>
</feature>
<evidence type="ECO:0000313" key="3">
    <source>
        <dbReference type="EMBL" id="MBK7424479.1"/>
    </source>
</evidence>
<accession>A0A9D7F994</accession>
<sequence>MKIKSFTKKAIALALLSGAAIGANAAVTDLGAISAGVPKPFSGYVLNPDSAPFVTFTDVFLFTLPTNAGSGYSVIAFDISPFFSSTFNTLALLSYGPDGIPGNDDVTINVVTSPPAPDPKALSFSQSTLPAGPYYLVVGGVGTGQLGGLYSGAISVTAVPEPESYALFLAGLGIMGAIARRRSKANAA</sequence>
<name>A0A9D7F994_9RHOO</name>
<dbReference type="Proteomes" id="UP000886602">
    <property type="component" value="Unassembled WGS sequence"/>
</dbReference>
<proteinExistence type="predicted"/>